<dbReference type="PANTHER" id="PTHR11804:SF84">
    <property type="entry name" value="SACCHAROLYSIN"/>
    <property type="match status" value="1"/>
</dbReference>
<dbReference type="Pfam" id="PF01432">
    <property type="entry name" value="Peptidase_M3"/>
    <property type="match status" value="1"/>
</dbReference>
<dbReference type="InterPro" id="IPR024079">
    <property type="entry name" value="MetalloPept_cat_dom_sf"/>
</dbReference>
<reference evidence="10" key="1">
    <citation type="submission" date="2021-01" db="EMBL/GenBank/DDBJ databases">
        <authorList>
            <person name="Corre E."/>
            <person name="Pelletier E."/>
            <person name="Niang G."/>
            <person name="Scheremetjew M."/>
            <person name="Finn R."/>
            <person name="Kale V."/>
            <person name="Holt S."/>
            <person name="Cochrane G."/>
            <person name="Meng A."/>
            <person name="Brown T."/>
            <person name="Cohen L."/>
        </authorList>
    </citation>
    <scope>NUCLEOTIDE SEQUENCE</scope>
    <source>
        <strain evidence="10">CCMP1594</strain>
    </source>
</reference>
<evidence type="ECO:0000256" key="8">
    <source>
        <dbReference type="SAM" id="Phobius"/>
    </source>
</evidence>
<evidence type="ECO:0000256" key="1">
    <source>
        <dbReference type="ARBA" id="ARBA00006040"/>
    </source>
</evidence>
<dbReference type="GO" id="GO:0006508">
    <property type="term" value="P:proteolysis"/>
    <property type="evidence" value="ECO:0007669"/>
    <property type="project" value="UniProtKB-KW"/>
</dbReference>
<evidence type="ECO:0000256" key="2">
    <source>
        <dbReference type="ARBA" id="ARBA00022670"/>
    </source>
</evidence>
<proteinExistence type="inferred from homology"/>
<dbReference type="AlphaFoldDB" id="A0A7S4FYL9"/>
<dbReference type="InterPro" id="IPR024077">
    <property type="entry name" value="Neurolysin/TOP_dom2"/>
</dbReference>
<keyword evidence="4 7" id="KW-0378">Hydrolase</keyword>
<evidence type="ECO:0000259" key="9">
    <source>
        <dbReference type="Pfam" id="PF01432"/>
    </source>
</evidence>
<dbReference type="InterPro" id="IPR001567">
    <property type="entry name" value="Pept_M3A_M3B_dom"/>
</dbReference>
<keyword evidence="8" id="KW-0472">Membrane</keyword>
<dbReference type="SUPFAM" id="SSF55486">
    <property type="entry name" value="Metalloproteases ('zincins'), catalytic domain"/>
    <property type="match status" value="1"/>
</dbReference>
<keyword evidence="3 7" id="KW-0479">Metal-binding</keyword>
<feature type="domain" description="Peptidase M3A/M3B catalytic" evidence="9">
    <location>
        <begin position="155"/>
        <end position="593"/>
    </location>
</feature>
<dbReference type="EMBL" id="HBJA01087983">
    <property type="protein sequence ID" value="CAE0819474.1"/>
    <property type="molecule type" value="Transcribed_RNA"/>
</dbReference>
<comment type="cofactor">
    <cofactor evidence="7">
        <name>Zn(2+)</name>
        <dbReference type="ChEBI" id="CHEBI:29105"/>
    </cofactor>
    <text evidence="7">Binds 1 zinc ion.</text>
</comment>
<dbReference type="Gene3D" id="3.40.390.10">
    <property type="entry name" value="Collagenase (Catalytic Domain)"/>
    <property type="match status" value="1"/>
</dbReference>
<dbReference type="GO" id="GO:0006518">
    <property type="term" value="P:peptide metabolic process"/>
    <property type="evidence" value="ECO:0007669"/>
    <property type="project" value="TreeGrafter"/>
</dbReference>
<evidence type="ECO:0000256" key="6">
    <source>
        <dbReference type="ARBA" id="ARBA00023049"/>
    </source>
</evidence>
<gene>
    <name evidence="10" type="ORF">EGYM00163_LOCUS30644</name>
</gene>
<evidence type="ECO:0000256" key="4">
    <source>
        <dbReference type="ARBA" id="ARBA00022801"/>
    </source>
</evidence>
<dbReference type="GO" id="GO:0046872">
    <property type="term" value="F:metal ion binding"/>
    <property type="evidence" value="ECO:0007669"/>
    <property type="project" value="UniProtKB-UniRule"/>
</dbReference>
<evidence type="ECO:0000313" key="10">
    <source>
        <dbReference type="EMBL" id="CAE0819474.1"/>
    </source>
</evidence>
<keyword evidence="5 7" id="KW-0862">Zinc</keyword>
<dbReference type="GO" id="GO:0004222">
    <property type="term" value="F:metalloendopeptidase activity"/>
    <property type="evidence" value="ECO:0007669"/>
    <property type="project" value="InterPro"/>
</dbReference>
<evidence type="ECO:0000256" key="3">
    <source>
        <dbReference type="ARBA" id="ARBA00022723"/>
    </source>
</evidence>
<organism evidence="10">
    <name type="scientific">Eutreptiella gymnastica</name>
    <dbReference type="NCBI Taxonomy" id="73025"/>
    <lineage>
        <taxon>Eukaryota</taxon>
        <taxon>Discoba</taxon>
        <taxon>Euglenozoa</taxon>
        <taxon>Euglenida</taxon>
        <taxon>Spirocuta</taxon>
        <taxon>Euglenophyceae</taxon>
        <taxon>Eutreptiales</taxon>
        <taxon>Eutreptiaceae</taxon>
        <taxon>Eutreptiella</taxon>
    </lineage>
</organism>
<feature type="transmembrane region" description="Helical" evidence="8">
    <location>
        <begin position="624"/>
        <end position="647"/>
    </location>
</feature>
<accession>A0A7S4FYL9</accession>
<keyword evidence="2 7" id="KW-0645">Protease</keyword>
<protein>
    <recommendedName>
        <fullName evidence="9">Peptidase M3A/M3B catalytic domain-containing protein</fullName>
    </recommendedName>
</protein>
<keyword evidence="8" id="KW-1133">Transmembrane helix</keyword>
<dbReference type="PANTHER" id="PTHR11804">
    <property type="entry name" value="PROTEASE M3 THIMET OLIGOPEPTIDASE-RELATED"/>
    <property type="match status" value="1"/>
</dbReference>
<evidence type="ECO:0000256" key="5">
    <source>
        <dbReference type="ARBA" id="ARBA00022833"/>
    </source>
</evidence>
<sequence>MMDATNEDSTTQQYVKELTSSLRRGPSGNESVYVEVPTTSLRPEPWDDEQYVEELTSPLWREHEQYIQDWTSWTRRREQSDTDTTTKSAIATVLSDLHQATQEFKRNIANGQRTISASLRDLHGLPEDFMDRVRKNADADGNVSLTTQYTDYIPVMKYAESDMLRQRMLEAYNSRAYPENEPVLQRIVACRHEYARLLGYASYADLEMRGTMIGSAREVEIFTDHMMNFSKRMAGAEYEVLLEAKQARNPAATTVYAWERSYWMEKVRKAHHDFDEQQLRPYLGYRQVIKGVLHVSATLYDVTFRPCSPRPTLWHPSVECYEMLGADGVLKGRFYLDMHPRPGKVTHNAAFPIHTGAKGHELPEAALVCNVPNPAKGLGLMSFGAMTTVFHEFGHLLHFLFAGQGRWSRFGGFTIESDFLEAPSMMYEEWMKSWKVLRTFARHHETGQILPRDLVTKMIDAKRFGRGMWLASQTMYAKVSLWYHGTGPHFDLNQLYQSAWERATPVPFMKNNHFPYAFGHLEMQGPKYYTYLWSSVIGKDLFTEFNADDLLDPTPALRYKKMILAPGSSIPAAQLVHNFLGCNYEVDAFEQAFTSTDVANESSSTNSSSTGDSVIDSSCLSTTALVIAVLLCAVVALLLALLAFCILRRLYQRECTKYKASVDLNRVKTDQPIHMPDMQADVSV</sequence>
<dbReference type="InterPro" id="IPR045090">
    <property type="entry name" value="Pept_M3A_M3B"/>
</dbReference>
<comment type="similarity">
    <text evidence="1 7">Belongs to the peptidase M3 family.</text>
</comment>
<evidence type="ECO:0000256" key="7">
    <source>
        <dbReference type="RuleBase" id="RU003435"/>
    </source>
</evidence>
<dbReference type="Gene3D" id="1.10.1370.10">
    <property type="entry name" value="Neurolysin, domain 3"/>
    <property type="match status" value="1"/>
</dbReference>
<name>A0A7S4FYL9_9EUGL</name>
<keyword evidence="6 7" id="KW-0482">Metalloprotease</keyword>
<keyword evidence="8" id="KW-0812">Transmembrane</keyword>